<accession>A0A914BUC7</accession>
<keyword evidence="2" id="KW-0677">Repeat</keyword>
<name>A0A914BUC7_9BILA</name>
<evidence type="ECO:0000256" key="3">
    <source>
        <dbReference type="ARBA" id="ARBA00023006"/>
    </source>
</evidence>
<dbReference type="GO" id="GO:0006914">
    <property type="term" value="P:autophagy"/>
    <property type="evidence" value="ECO:0007669"/>
    <property type="project" value="UniProtKB-KW"/>
</dbReference>
<evidence type="ECO:0000256" key="1">
    <source>
        <dbReference type="ARBA" id="ARBA00022574"/>
    </source>
</evidence>
<dbReference type="AlphaFoldDB" id="A0A914BUC7"/>
<dbReference type="Proteomes" id="UP000887540">
    <property type="component" value="Unplaced"/>
</dbReference>
<dbReference type="Pfam" id="PF21032">
    <property type="entry name" value="PROPPIN"/>
    <property type="match status" value="1"/>
</dbReference>
<sequence length="357" mass="40134">MSLSNNIRHISFNHQQDCFAVATDDGVRVFNCDPLTELTRLKVEEVGSVKLVAILNRSNLIAIVSGEPRPKFSNKTVMLWDNAKRKFVFEVTVNGPVLNILLSSTRLIVVQHRQVHVFALKGLELVKSEETGLNPTGLAALSPDPKMEFLVYPGFKLGSIQLVNLQNASQSRSLAPTTIEAHDSAVVKIALNNQATRVATGSTKGTIVRLFDTRTKQLMFELRRGVDFANLHCLRFSHDSVYFAVSSDKGTIHIFDLVDNEDDRGLNMRKIWDQMRFCKDERRSIVQYSLPNPEQIAECAFINSSITSGFDDAVSCTKDVIAICTDGTYYRFSRNYKDPQGYELIFNLASDQDFWVV</sequence>
<keyword evidence="3" id="KW-0072">Autophagy</keyword>
<comment type="similarity">
    <text evidence="4">Belongs to the WD repeat PROPPIN family.</text>
</comment>
<dbReference type="InterPro" id="IPR036322">
    <property type="entry name" value="WD40_repeat_dom_sf"/>
</dbReference>
<dbReference type="Gene3D" id="2.130.10.10">
    <property type="entry name" value="YVTN repeat-like/Quinoprotein amine dehydrogenase"/>
    <property type="match status" value="1"/>
</dbReference>
<dbReference type="SMART" id="SM00320">
    <property type="entry name" value="WD40"/>
    <property type="match status" value="2"/>
</dbReference>
<dbReference type="InterPro" id="IPR048720">
    <property type="entry name" value="PROPPIN"/>
</dbReference>
<organism evidence="5 6">
    <name type="scientific">Acrobeloides nanus</name>
    <dbReference type="NCBI Taxonomy" id="290746"/>
    <lineage>
        <taxon>Eukaryota</taxon>
        <taxon>Metazoa</taxon>
        <taxon>Ecdysozoa</taxon>
        <taxon>Nematoda</taxon>
        <taxon>Chromadorea</taxon>
        <taxon>Rhabditida</taxon>
        <taxon>Tylenchina</taxon>
        <taxon>Cephalobomorpha</taxon>
        <taxon>Cephaloboidea</taxon>
        <taxon>Cephalobidae</taxon>
        <taxon>Acrobeloides</taxon>
    </lineage>
</organism>
<reference evidence="6" key="1">
    <citation type="submission" date="2022-11" db="UniProtKB">
        <authorList>
            <consortium name="WormBaseParasite"/>
        </authorList>
    </citation>
    <scope>IDENTIFICATION</scope>
</reference>
<evidence type="ECO:0000256" key="2">
    <source>
        <dbReference type="ARBA" id="ARBA00022737"/>
    </source>
</evidence>
<dbReference type="GO" id="GO:0005737">
    <property type="term" value="C:cytoplasm"/>
    <property type="evidence" value="ECO:0007669"/>
    <property type="project" value="UniProtKB-ARBA"/>
</dbReference>
<protein>
    <submittedName>
        <fullName evidence="6">WD repeat domain phosphoinositide-interacting protein 4</fullName>
    </submittedName>
</protein>
<dbReference type="InterPro" id="IPR001680">
    <property type="entry name" value="WD40_rpt"/>
</dbReference>
<proteinExistence type="inferred from homology"/>
<dbReference type="WBParaSite" id="ACRNAN_Path_1008.g3879.t1">
    <property type="protein sequence ID" value="ACRNAN_Path_1008.g3879.t1"/>
    <property type="gene ID" value="ACRNAN_Path_1008.g3879"/>
</dbReference>
<dbReference type="SUPFAM" id="SSF50978">
    <property type="entry name" value="WD40 repeat-like"/>
    <property type="match status" value="1"/>
</dbReference>
<evidence type="ECO:0000313" key="6">
    <source>
        <dbReference type="WBParaSite" id="ACRNAN_Path_1008.g3879.t1"/>
    </source>
</evidence>
<dbReference type="PANTHER" id="PTHR11227">
    <property type="entry name" value="WD-REPEAT PROTEIN INTERACTING WITH PHOSPHOINOSIDES WIPI -RELATED"/>
    <property type="match status" value="1"/>
</dbReference>
<evidence type="ECO:0000313" key="5">
    <source>
        <dbReference type="Proteomes" id="UP000887540"/>
    </source>
</evidence>
<dbReference type="InterPro" id="IPR015943">
    <property type="entry name" value="WD40/YVTN_repeat-like_dom_sf"/>
</dbReference>
<evidence type="ECO:0000256" key="4">
    <source>
        <dbReference type="ARBA" id="ARBA00025740"/>
    </source>
</evidence>
<keyword evidence="5" id="KW-1185">Reference proteome</keyword>
<keyword evidence="1" id="KW-0853">WD repeat</keyword>